<dbReference type="EMBL" id="EAAA01000046">
    <property type="status" value="NOT_ANNOTATED_CDS"/>
    <property type="molecule type" value="Genomic_DNA"/>
</dbReference>
<gene>
    <name evidence="3" type="primary">LOC100175690</name>
</gene>
<dbReference type="AlphaFoldDB" id="A0A1W5B306"/>
<reference evidence="3" key="2">
    <citation type="journal article" date="2008" name="Genome Biol.">
        <title>Improved genome assembly and evidence-based global gene model set for the chordate Ciona intestinalis: new insight into intron and operon populations.</title>
        <authorList>
            <person name="Satou Y."/>
            <person name="Mineta K."/>
            <person name="Ogasawara M."/>
            <person name="Sasakura Y."/>
            <person name="Shoguchi E."/>
            <person name="Ueno K."/>
            <person name="Yamada L."/>
            <person name="Matsumoto J."/>
            <person name="Wasserscheid J."/>
            <person name="Dewar K."/>
            <person name="Wiley G.B."/>
            <person name="Macmil S.L."/>
            <person name="Roe B.A."/>
            <person name="Zeller R.W."/>
            <person name="Hastings K.E."/>
            <person name="Lemaire P."/>
            <person name="Lindquist E."/>
            <person name="Endo T."/>
            <person name="Hotta K."/>
            <person name="Inaba K."/>
        </authorList>
    </citation>
    <scope>NUCLEOTIDE SEQUENCE [LARGE SCALE GENOMIC DNA]</scope>
    <source>
        <strain evidence="3">wild type</strain>
    </source>
</reference>
<keyword evidence="4" id="KW-1185">Reference proteome</keyword>
<dbReference type="InterPro" id="IPR021852">
    <property type="entry name" value="DUF3456"/>
</dbReference>
<reference evidence="4" key="1">
    <citation type="journal article" date="2002" name="Science">
        <title>The draft genome of Ciona intestinalis: insights into chordate and vertebrate origins.</title>
        <authorList>
            <person name="Dehal P."/>
            <person name="Satou Y."/>
            <person name="Campbell R.K."/>
            <person name="Chapman J."/>
            <person name="Degnan B."/>
            <person name="De Tomaso A."/>
            <person name="Davidson B."/>
            <person name="Di Gregorio A."/>
            <person name="Gelpke M."/>
            <person name="Goodstein D.M."/>
            <person name="Harafuji N."/>
            <person name="Hastings K.E."/>
            <person name="Ho I."/>
            <person name="Hotta K."/>
            <person name="Huang W."/>
            <person name="Kawashima T."/>
            <person name="Lemaire P."/>
            <person name="Martinez D."/>
            <person name="Meinertzhagen I.A."/>
            <person name="Necula S."/>
            <person name="Nonaka M."/>
            <person name="Putnam N."/>
            <person name="Rash S."/>
            <person name="Saiga H."/>
            <person name="Satake M."/>
            <person name="Terry A."/>
            <person name="Yamada L."/>
            <person name="Wang H.G."/>
            <person name="Awazu S."/>
            <person name="Azumi K."/>
            <person name="Boore J."/>
            <person name="Branno M."/>
            <person name="Chin-Bow S."/>
            <person name="DeSantis R."/>
            <person name="Doyle S."/>
            <person name="Francino P."/>
            <person name="Keys D.N."/>
            <person name="Haga S."/>
            <person name="Hayashi H."/>
            <person name="Hino K."/>
            <person name="Imai K.S."/>
            <person name="Inaba K."/>
            <person name="Kano S."/>
            <person name="Kobayashi K."/>
            <person name="Kobayashi M."/>
            <person name="Lee B.I."/>
            <person name="Makabe K.W."/>
            <person name="Manohar C."/>
            <person name="Matassi G."/>
            <person name="Medina M."/>
            <person name="Mochizuki Y."/>
            <person name="Mount S."/>
            <person name="Morishita T."/>
            <person name="Miura S."/>
            <person name="Nakayama A."/>
            <person name="Nishizaka S."/>
            <person name="Nomoto H."/>
            <person name="Ohta F."/>
            <person name="Oishi K."/>
            <person name="Rigoutsos I."/>
            <person name="Sano M."/>
            <person name="Sasaki A."/>
            <person name="Sasakura Y."/>
            <person name="Shoguchi E."/>
            <person name="Shin-i T."/>
            <person name="Spagnuolo A."/>
            <person name="Stainier D."/>
            <person name="Suzuki M.M."/>
            <person name="Tassy O."/>
            <person name="Takatori N."/>
            <person name="Tokuoka M."/>
            <person name="Yagi K."/>
            <person name="Yoshizaki F."/>
            <person name="Wada S."/>
            <person name="Zhang C."/>
            <person name="Hyatt P.D."/>
            <person name="Larimer F."/>
            <person name="Detter C."/>
            <person name="Doggett N."/>
            <person name="Glavina T."/>
            <person name="Hawkins T."/>
            <person name="Richardson P."/>
            <person name="Lucas S."/>
            <person name="Kohara Y."/>
            <person name="Levine M."/>
            <person name="Satoh N."/>
            <person name="Rokhsar D.S."/>
        </authorList>
    </citation>
    <scope>NUCLEOTIDE SEQUENCE [LARGE SCALE GENOMIC DNA]</scope>
</reference>
<dbReference type="Ensembl" id="ENSCINT00000036954.1">
    <property type="protein sequence ID" value="ENSCINP00000035504.1"/>
    <property type="gene ID" value="ENSCING00000022632.1"/>
</dbReference>
<evidence type="ECO:0000313" key="4">
    <source>
        <dbReference type="Proteomes" id="UP000008144"/>
    </source>
</evidence>
<name>A0A1W5B306_CIOIN</name>
<organism evidence="3 4">
    <name type="scientific">Ciona intestinalis</name>
    <name type="common">Transparent sea squirt</name>
    <name type="synonym">Ascidia intestinalis</name>
    <dbReference type="NCBI Taxonomy" id="7719"/>
    <lineage>
        <taxon>Eukaryota</taxon>
        <taxon>Metazoa</taxon>
        <taxon>Chordata</taxon>
        <taxon>Tunicata</taxon>
        <taxon>Ascidiacea</taxon>
        <taxon>Phlebobranchia</taxon>
        <taxon>Cionidae</taxon>
        <taxon>Ciona</taxon>
    </lineage>
</organism>
<keyword evidence="1" id="KW-0732">Signal</keyword>
<evidence type="ECO:0000313" key="3">
    <source>
        <dbReference type="Ensembl" id="ENSCINP00000035504.1"/>
    </source>
</evidence>
<sequence length="167" mass="19276">MFLKKYGLVVCCWLLVINVAADLNIPFGLKQSEYCKLCKVTCDGIGRFKREGNKVSNLDQVCSKKYLLLEGVEMTKARKVCEHILEEYDDEMESKVFTTSDIAFRSWLCNERSYACIGLRKDELDITAKKPIELKADELTEDELVDLLMKDNKGRVMSPRYNNKEEL</sequence>
<dbReference type="KEGG" id="cin:100175690"/>
<accession>H2Y0S0</accession>
<reference evidence="3" key="3">
    <citation type="submission" date="2025-08" db="UniProtKB">
        <authorList>
            <consortium name="Ensembl"/>
        </authorList>
    </citation>
    <scope>IDENTIFICATION</scope>
</reference>
<protein>
    <submittedName>
        <fullName evidence="3">Uncharacterized LOC100175690</fullName>
    </submittedName>
</protein>
<proteinExistence type="predicted"/>
<dbReference type="Pfam" id="PF11938">
    <property type="entry name" value="DUF3456"/>
    <property type="match status" value="1"/>
</dbReference>
<reference evidence="3" key="4">
    <citation type="submission" date="2025-09" db="UniProtKB">
        <authorList>
            <consortium name="Ensembl"/>
        </authorList>
    </citation>
    <scope>IDENTIFICATION</scope>
</reference>
<evidence type="ECO:0000256" key="1">
    <source>
        <dbReference type="SAM" id="SignalP"/>
    </source>
</evidence>
<accession>A0A1W5B306</accession>
<dbReference type="GeneID" id="100175690"/>
<dbReference type="Proteomes" id="UP000008144">
    <property type="component" value="Chromosome 1"/>
</dbReference>
<dbReference type="InParanoid" id="A0A1W5B306"/>
<feature type="domain" description="DUF3456" evidence="2">
    <location>
        <begin position="60"/>
        <end position="116"/>
    </location>
</feature>
<evidence type="ECO:0000259" key="2">
    <source>
        <dbReference type="Pfam" id="PF11938"/>
    </source>
</evidence>
<feature type="signal peptide" evidence="1">
    <location>
        <begin position="1"/>
        <end position="21"/>
    </location>
</feature>
<dbReference type="RefSeq" id="XP_002127930.1">
    <property type="nucleotide sequence ID" value="XM_002127894.4"/>
</dbReference>
<feature type="chain" id="PRO_5014069092" evidence="1">
    <location>
        <begin position="22"/>
        <end position="167"/>
    </location>
</feature>